<organism evidence="1 2">
    <name type="scientific">Crotalaria pallida</name>
    <name type="common">Smooth rattlebox</name>
    <name type="synonym">Crotalaria striata</name>
    <dbReference type="NCBI Taxonomy" id="3830"/>
    <lineage>
        <taxon>Eukaryota</taxon>
        <taxon>Viridiplantae</taxon>
        <taxon>Streptophyta</taxon>
        <taxon>Embryophyta</taxon>
        <taxon>Tracheophyta</taxon>
        <taxon>Spermatophyta</taxon>
        <taxon>Magnoliopsida</taxon>
        <taxon>eudicotyledons</taxon>
        <taxon>Gunneridae</taxon>
        <taxon>Pentapetalae</taxon>
        <taxon>rosids</taxon>
        <taxon>fabids</taxon>
        <taxon>Fabales</taxon>
        <taxon>Fabaceae</taxon>
        <taxon>Papilionoideae</taxon>
        <taxon>50 kb inversion clade</taxon>
        <taxon>genistoids sensu lato</taxon>
        <taxon>core genistoids</taxon>
        <taxon>Crotalarieae</taxon>
        <taxon>Crotalaria</taxon>
    </lineage>
</organism>
<protein>
    <submittedName>
        <fullName evidence="1">Uncharacterized protein</fullName>
    </submittedName>
</protein>
<reference evidence="1 2" key="1">
    <citation type="submission" date="2024-01" db="EMBL/GenBank/DDBJ databases">
        <title>The genomes of 5 underutilized Papilionoideae crops provide insights into root nodulation and disease resistanc.</title>
        <authorList>
            <person name="Yuan L."/>
        </authorList>
    </citation>
    <scope>NUCLEOTIDE SEQUENCE [LARGE SCALE GENOMIC DNA]</scope>
    <source>
        <strain evidence="1">ZHUSHIDOU_FW_LH</strain>
        <tissue evidence="1">Leaf</tissue>
    </source>
</reference>
<dbReference type="Proteomes" id="UP001372338">
    <property type="component" value="Unassembled WGS sequence"/>
</dbReference>
<proteinExistence type="predicted"/>
<accession>A0AAN9FIC5</accession>
<dbReference type="AlphaFoldDB" id="A0AAN9FIC5"/>
<evidence type="ECO:0000313" key="1">
    <source>
        <dbReference type="EMBL" id="KAK7275841.1"/>
    </source>
</evidence>
<keyword evidence="2" id="KW-1185">Reference proteome</keyword>
<gene>
    <name evidence="1" type="ORF">RIF29_16967</name>
</gene>
<evidence type="ECO:0000313" key="2">
    <source>
        <dbReference type="Proteomes" id="UP001372338"/>
    </source>
</evidence>
<name>A0AAN9FIC5_CROPI</name>
<sequence>MSTNSTVSATINNAGPPVVRKNQFRGALFKYGPNPIQCVYRFSIAHYLVSKGTIQLNQYSDAVVVGKATGNEVQITKDMEADICEEQAAKKWWKLNPDRFQLVYIWMRITSFAL</sequence>
<dbReference type="EMBL" id="JAYWIO010000003">
    <property type="protein sequence ID" value="KAK7275841.1"/>
    <property type="molecule type" value="Genomic_DNA"/>
</dbReference>
<comment type="caution">
    <text evidence="1">The sequence shown here is derived from an EMBL/GenBank/DDBJ whole genome shotgun (WGS) entry which is preliminary data.</text>
</comment>